<evidence type="ECO:0000256" key="2">
    <source>
        <dbReference type="ARBA" id="ARBA00022695"/>
    </source>
</evidence>
<keyword evidence="13" id="KW-0511">Multifunctional enzyme</keyword>
<evidence type="ECO:0000313" key="18">
    <source>
        <dbReference type="EMBL" id="THH13989.1"/>
    </source>
</evidence>
<dbReference type="InterPro" id="IPR039537">
    <property type="entry name" value="Retrotran_Ty1/copia-like"/>
</dbReference>
<dbReference type="EMBL" id="SGPL01000311">
    <property type="protein sequence ID" value="THH13989.1"/>
    <property type="molecule type" value="Genomic_DNA"/>
</dbReference>
<dbReference type="PANTHER" id="PTHR42648">
    <property type="entry name" value="TRANSPOSASE, PUTATIVE-RELATED"/>
    <property type="match status" value="1"/>
</dbReference>
<dbReference type="GO" id="GO:0005634">
    <property type="term" value="C:nucleus"/>
    <property type="evidence" value="ECO:0007669"/>
    <property type="project" value="UniProtKB-ARBA"/>
</dbReference>
<feature type="region of interest" description="Disordered" evidence="16">
    <location>
        <begin position="191"/>
        <end position="220"/>
    </location>
</feature>
<name>A0A4S4LP48_9AGAM</name>
<accession>A0A4S4LP48</accession>
<comment type="caution">
    <text evidence="18">The sequence shown here is derived from an EMBL/GenBank/DDBJ whole genome shotgun (WGS) entry which is preliminary data.</text>
</comment>
<evidence type="ECO:0000313" key="19">
    <source>
        <dbReference type="Proteomes" id="UP000310158"/>
    </source>
</evidence>
<feature type="compositionally biased region" description="Low complexity" evidence="16">
    <location>
        <begin position="675"/>
        <end position="685"/>
    </location>
</feature>
<sequence>MSSSQNFYNVPKLASDGSNWVMYKTRLENAIKARGLVRHLTGSITRPANPEAYEEDYTPSLREILECDAAEQKVAKFEQDEASVKQQIFSTITDSLLLRLQSENHTTTKDLWGAISKEYEQKSDIAKSKEQLAGMGTKIEDEDFSATIMSSLPLSYRNSLRVITSAAHVTEKPLSPVTLMQFILERGHTKAECRGPGGGGAGGGDNRGDAGGKAPKGNASANAATHAEGFMATINAAALTALDSDNVVSSSTMTTCVDTGASHHMSSYRDHEQAHVHGAWCGTLEIALLNGDGTTSLILRDVLYALEIALTLLSVPRVDAAGYELRVKDGESHLINPQGETIGQIPQSNGLYRFVSQKKSHVEAHAAVKELVKKGLVEGITLDEADTDAVVCESCIRAKIKRAPFPAERSSPRASRYAELLHSDLDDHSSELAVFFQKKKSETITSYDTHRNWIEVQRGQKIGTLCTDRGDEYLGGEFQQMLKANGTHHELTVHDSPQQNGCSECLNGTLVMRTVAMLLEAELPKFFWAEAVNHCVWIWNCTGMRALLRKTPLEVAMGKKPNLRDLHEWGCRVWVKVEGRDKLASKADEGHFVGYDSQSKGYQIYWPKKRSIDVECNIAHDTQNSPRQPFLDEDGTKSAPSTSSADSSPKTSPKSSPKRLTDDEDEAAVSNVLGDDSSSETSETDAVSHFPDHTGIAGLPDDIPNASDAALEPAGRPRHEIRPSAYVRRLQSGEGIASGLPGSIFPGISPLGGFAGMVEVQDDADGSVEWEEVSLSAIECALVSQVTSGHEPRTVMDARRRADWPKWEAAINSELAMIHKLETWELVDRPPNTNVVGSKWVFKVKRGSAGEIVKYKARLVAQGFTQVPGIDYTDTFVPIAKLDSIRVLLAIAARNDWEVHQMDVKNAYLNGHLEEDIFMEQPPGFIAPGAALKVCRLFKTIYGLKQSGRCWYQRLCEAFVKLGFTRCSVDHGVFYKHVAKDILVISASVDDLALFASVLRLLEWLKGELSKVFEMTDLGEIHWLLGMEIKRDQKTRTISLSQ</sequence>
<evidence type="ECO:0000256" key="9">
    <source>
        <dbReference type="ARBA" id="ARBA00022908"/>
    </source>
</evidence>
<dbReference type="GO" id="GO:0015074">
    <property type="term" value="P:DNA integration"/>
    <property type="evidence" value="ECO:0007669"/>
    <property type="project" value="UniProtKB-KW"/>
</dbReference>
<dbReference type="GO" id="GO:0046872">
    <property type="term" value="F:metal ion binding"/>
    <property type="evidence" value="ECO:0007669"/>
    <property type="project" value="UniProtKB-KW"/>
</dbReference>
<evidence type="ECO:0000256" key="11">
    <source>
        <dbReference type="ARBA" id="ARBA00022932"/>
    </source>
</evidence>
<evidence type="ECO:0000256" key="1">
    <source>
        <dbReference type="ARBA" id="ARBA00022578"/>
    </source>
</evidence>
<evidence type="ECO:0000256" key="15">
    <source>
        <dbReference type="ARBA" id="ARBA00049244"/>
    </source>
</evidence>
<dbReference type="GO" id="GO:0016787">
    <property type="term" value="F:hydrolase activity"/>
    <property type="evidence" value="ECO:0007669"/>
    <property type="project" value="UniProtKB-KW"/>
</dbReference>
<dbReference type="GO" id="GO:0004519">
    <property type="term" value="F:endonuclease activity"/>
    <property type="evidence" value="ECO:0007669"/>
    <property type="project" value="UniProtKB-KW"/>
</dbReference>
<dbReference type="Proteomes" id="UP000310158">
    <property type="component" value="Unassembled WGS sequence"/>
</dbReference>
<dbReference type="InterPro" id="IPR043502">
    <property type="entry name" value="DNA/RNA_pol_sf"/>
</dbReference>
<dbReference type="InterPro" id="IPR036397">
    <property type="entry name" value="RNaseH_sf"/>
</dbReference>
<evidence type="ECO:0000256" key="4">
    <source>
        <dbReference type="ARBA" id="ARBA00022723"/>
    </source>
</evidence>
<dbReference type="Pfam" id="PF07727">
    <property type="entry name" value="RVT_2"/>
    <property type="match status" value="1"/>
</dbReference>
<evidence type="ECO:0000256" key="6">
    <source>
        <dbReference type="ARBA" id="ARBA00022801"/>
    </source>
</evidence>
<gene>
    <name evidence="18" type="ORF">EW146_g6290</name>
</gene>
<protein>
    <recommendedName>
        <fullName evidence="17">Integrase catalytic domain-containing protein</fullName>
    </recommendedName>
</protein>
<organism evidence="18 19">
    <name type="scientific">Bondarzewia mesenterica</name>
    <dbReference type="NCBI Taxonomy" id="1095465"/>
    <lineage>
        <taxon>Eukaryota</taxon>
        <taxon>Fungi</taxon>
        <taxon>Dikarya</taxon>
        <taxon>Basidiomycota</taxon>
        <taxon>Agaricomycotina</taxon>
        <taxon>Agaricomycetes</taxon>
        <taxon>Russulales</taxon>
        <taxon>Bondarzewiaceae</taxon>
        <taxon>Bondarzewia</taxon>
    </lineage>
</organism>
<keyword evidence="19" id="KW-1185">Reference proteome</keyword>
<dbReference type="AlphaFoldDB" id="A0A4S4LP48"/>
<dbReference type="InterPro" id="IPR057670">
    <property type="entry name" value="SH3_retrovirus"/>
</dbReference>
<keyword evidence="1" id="KW-0815">Transposition</keyword>
<keyword evidence="4" id="KW-0479">Metal-binding</keyword>
<evidence type="ECO:0000256" key="7">
    <source>
        <dbReference type="ARBA" id="ARBA00022842"/>
    </source>
</evidence>
<evidence type="ECO:0000256" key="8">
    <source>
        <dbReference type="ARBA" id="ARBA00022884"/>
    </source>
</evidence>
<feature type="region of interest" description="Disordered" evidence="16">
    <location>
        <begin position="622"/>
        <end position="723"/>
    </location>
</feature>
<keyword evidence="10" id="KW-0695">RNA-directed DNA polymerase</keyword>
<comment type="catalytic activity">
    <reaction evidence="15">
        <text>DNA(n) + a 2'-deoxyribonucleoside 5'-triphosphate = DNA(n+1) + diphosphate</text>
        <dbReference type="Rhea" id="RHEA:22508"/>
        <dbReference type="Rhea" id="RHEA-COMP:17339"/>
        <dbReference type="Rhea" id="RHEA-COMP:17340"/>
        <dbReference type="ChEBI" id="CHEBI:33019"/>
        <dbReference type="ChEBI" id="CHEBI:61560"/>
        <dbReference type="ChEBI" id="CHEBI:173112"/>
        <dbReference type="EC" id="2.7.7.7"/>
    </reaction>
</comment>
<feature type="compositionally biased region" description="Gly residues" evidence="16">
    <location>
        <begin position="195"/>
        <end position="211"/>
    </location>
</feature>
<dbReference type="GO" id="GO:0003887">
    <property type="term" value="F:DNA-directed DNA polymerase activity"/>
    <property type="evidence" value="ECO:0007669"/>
    <property type="project" value="UniProtKB-KW"/>
</dbReference>
<dbReference type="GO" id="GO:0032196">
    <property type="term" value="P:transposition"/>
    <property type="evidence" value="ECO:0007669"/>
    <property type="project" value="UniProtKB-KW"/>
</dbReference>
<dbReference type="GO" id="GO:0003964">
    <property type="term" value="F:RNA-directed DNA polymerase activity"/>
    <property type="evidence" value="ECO:0007669"/>
    <property type="project" value="UniProtKB-KW"/>
</dbReference>
<feature type="compositionally biased region" description="Low complexity" evidence="16">
    <location>
        <begin position="637"/>
        <end position="655"/>
    </location>
</feature>
<dbReference type="Gene3D" id="3.30.420.10">
    <property type="entry name" value="Ribonuclease H-like superfamily/Ribonuclease H"/>
    <property type="match status" value="1"/>
</dbReference>
<keyword evidence="11" id="KW-0808">Transferase</keyword>
<keyword evidence="3" id="KW-0540">Nuclease</keyword>
<keyword evidence="6" id="KW-0378">Hydrolase</keyword>
<dbReference type="OrthoDB" id="3269759at2759"/>
<dbReference type="PROSITE" id="PS50994">
    <property type="entry name" value="INTEGRASE"/>
    <property type="match status" value="1"/>
</dbReference>
<dbReference type="GO" id="GO:0003723">
    <property type="term" value="F:RNA binding"/>
    <property type="evidence" value="ECO:0007669"/>
    <property type="project" value="UniProtKB-KW"/>
</dbReference>
<keyword evidence="2" id="KW-0548">Nucleotidyltransferase</keyword>
<evidence type="ECO:0000256" key="10">
    <source>
        <dbReference type="ARBA" id="ARBA00022918"/>
    </source>
</evidence>
<keyword evidence="12" id="KW-0233">DNA recombination</keyword>
<feature type="domain" description="Integrase catalytic" evidence="17">
    <location>
        <begin position="400"/>
        <end position="560"/>
    </location>
</feature>
<evidence type="ECO:0000256" key="14">
    <source>
        <dbReference type="ARBA" id="ARBA00048173"/>
    </source>
</evidence>
<dbReference type="InterPro" id="IPR001584">
    <property type="entry name" value="Integrase_cat-core"/>
</dbReference>
<keyword evidence="11" id="KW-0239">DNA-directed DNA polymerase</keyword>
<evidence type="ECO:0000256" key="16">
    <source>
        <dbReference type="SAM" id="MobiDB-lite"/>
    </source>
</evidence>
<keyword evidence="9" id="KW-0229">DNA integration</keyword>
<dbReference type="SUPFAM" id="SSF56672">
    <property type="entry name" value="DNA/RNA polymerases"/>
    <property type="match status" value="1"/>
</dbReference>
<keyword evidence="8" id="KW-0694">RNA-binding</keyword>
<dbReference type="SUPFAM" id="SSF53098">
    <property type="entry name" value="Ribonuclease H-like"/>
    <property type="match status" value="1"/>
</dbReference>
<dbReference type="InterPro" id="IPR013103">
    <property type="entry name" value="RVT_2"/>
</dbReference>
<dbReference type="PANTHER" id="PTHR42648:SF11">
    <property type="entry name" value="TRANSPOSON TY4-P GAG-POL POLYPROTEIN"/>
    <property type="match status" value="1"/>
</dbReference>
<reference evidence="18 19" key="1">
    <citation type="submission" date="2019-02" db="EMBL/GenBank/DDBJ databases">
        <title>Genome sequencing of the rare red list fungi Bondarzewia mesenterica.</title>
        <authorList>
            <person name="Buettner E."/>
            <person name="Kellner H."/>
        </authorList>
    </citation>
    <scope>NUCLEOTIDE SEQUENCE [LARGE SCALE GENOMIC DNA]</scope>
    <source>
        <strain evidence="18 19">DSM 108281</strain>
    </source>
</reference>
<dbReference type="InterPro" id="IPR012337">
    <property type="entry name" value="RNaseH-like_sf"/>
</dbReference>
<evidence type="ECO:0000256" key="3">
    <source>
        <dbReference type="ARBA" id="ARBA00022722"/>
    </source>
</evidence>
<dbReference type="GO" id="GO:0006310">
    <property type="term" value="P:DNA recombination"/>
    <property type="evidence" value="ECO:0007669"/>
    <property type="project" value="UniProtKB-KW"/>
</dbReference>
<dbReference type="Pfam" id="PF25597">
    <property type="entry name" value="SH3_retrovirus"/>
    <property type="match status" value="1"/>
</dbReference>
<evidence type="ECO:0000256" key="12">
    <source>
        <dbReference type="ARBA" id="ARBA00023172"/>
    </source>
</evidence>
<evidence type="ECO:0000256" key="5">
    <source>
        <dbReference type="ARBA" id="ARBA00022759"/>
    </source>
</evidence>
<keyword evidence="5" id="KW-0255">Endonuclease</keyword>
<evidence type="ECO:0000256" key="13">
    <source>
        <dbReference type="ARBA" id="ARBA00023268"/>
    </source>
</evidence>
<keyword evidence="7" id="KW-0460">Magnesium</keyword>
<evidence type="ECO:0000259" key="17">
    <source>
        <dbReference type="PROSITE" id="PS50994"/>
    </source>
</evidence>
<proteinExistence type="predicted"/>
<comment type="catalytic activity">
    <reaction evidence="14">
        <text>DNA(n) + a 2'-deoxyribonucleoside 5'-triphosphate = DNA(n+1) + diphosphate</text>
        <dbReference type="Rhea" id="RHEA:22508"/>
        <dbReference type="Rhea" id="RHEA-COMP:17339"/>
        <dbReference type="Rhea" id="RHEA-COMP:17340"/>
        <dbReference type="ChEBI" id="CHEBI:33019"/>
        <dbReference type="ChEBI" id="CHEBI:61560"/>
        <dbReference type="ChEBI" id="CHEBI:173112"/>
        <dbReference type="EC" id="2.7.7.49"/>
    </reaction>
</comment>